<sequence>MQSVKQLIKEGEHQQQDFKFRIDDSKKIARTLVAFANTEGGRLLIGVKDNGKIAGVDPTEEIHMIEAAVDMYSKPKLEFQSRVWQEDMKLVLEISIEKAVNKPVMALDEEGKWKAYVRRKDHTLLANKILLNVWKHERFHQKKPEKIGEEETQLLSIISHNPGITLSKIYRLSNLQKSHIDRLMVLFLCWDLITMQMNENGTFYEIQDH</sequence>
<evidence type="ECO:0000259" key="1">
    <source>
        <dbReference type="Pfam" id="PF04326"/>
    </source>
</evidence>
<evidence type="ECO:0000313" key="3">
    <source>
        <dbReference type="Proteomes" id="UP000316008"/>
    </source>
</evidence>
<dbReference type="OrthoDB" id="9807907at2"/>
<dbReference type="EMBL" id="VLPL01000006">
    <property type="protein sequence ID" value="TSJ41970.1"/>
    <property type="molecule type" value="Genomic_DNA"/>
</dbReference>
<gene>
    <name evidence="2" type="ORF">FO442_12830</name>
</gene>
<dbReference type="Gene3D" id="3.30.950.30">
    <property type="entry name" value="Schlafen, AAA domain"/>
    <property type="match status" value="1"/>
</dbReference>
<keyword evidence="3" id="KW-1185">Reference proteome</keyword>
<protein>
    <submittedName>
        <fullName evidence="2">ATP-binding protein</fullName>
    </submittedName>
</protein>
<dbReference type="InterPro" id="IPR007421">
    <property type="entry name" value="Schlafen_AlbA_2_dom"/>
</dbReference>
<organism evidence="2 3">
    <name type="scientific">Fluviicola chungangensis</name>
    <dbReference type="NCBI Taxonomy" id="2597671"/>
    <lineage>
        <taxon>Bacteria</taxon>
        <taxon>Pseudomonadati</taxon>
        <taxon>Bacteroidota</taxon>
        <taxon>Flavobacteriia</taxon>
        <taxon>Flavobacteriales</taxon>
        <taxon>Crocinitomicaceae</taxon>
        <taxon>Fluviicola</taxon>
    </lineage>
</organism>
<dbReference type="Pfam" id="PF04326">
    <property type="entry name" value="SLFN_AlbA_2"/>
    <property type="match status" value="1"/>
</dbReference>
<dbReference type="RefSeq" id="WP_144333601.1">
    <property type="nucleotide sequence ID" value="NZ_VLPL01000006.1"/>
</dbReference>
<keyword evidence="2" id="KW-0067">ATP-binding</keyword>
<name>A0A556MPX4_9FLAO</name>
<dbReference type="GO" id="GO:0005524">
    <property type="term" value="F:ATP binding"/>
    <property type="evidence" value="ECO:0007669"/>
    <property type="project" value="UniProtKB-KW"/>
</dbReference>
<dbReference type="AlphaFoldDB" id="A0A556MPX4"/>
<dbReference type="PANTHER" id="PTHR30595:SF6">
    <property type="entry name" value="SCHLAFEN ALBA-2 DOMAIN-CONTAINING PROTEIN"/>
    <property type="match status" value="1"/>
</dbReference>
<accession>A0A556MPX4</accession>
<dbReference type="InterPro" id="IPR038461">
    <property type="entry name" value="Schlafen_AlbA_2_dom_sf"/>
</dbReference>
<proteinExistence type="predicted"/>
<comment type="caution">
    <text evidence="2">The sequence shown here is derived from an EMBL/GenBank/DDBJ whole genome shotgun (WGS) entry which is preliminary data.</text>
</comment>
<dbReference type="Proteomes" id="UP000316008">
    <property type="component" value="Unassembled WGS sequence"/>
</dbReference>
<keyword evidence="2" id="KW-0547">Nucleotide-binding</keyword>
<feature type="domain" description="Schlafen AlbA-2" evidence="1">
    <location>
        <begin position="12"/>
        <end position="124"/>
    </location>
</feature>
<evidence type="ECO:0000313" key="2">
    <source>
        <dbReference type="EMBL" id="TSJ41970.1"/>
    </source>
</evidence>
<dbReference type="PANTHER" id="PTHR30595">
    <property type="entry name" value="GLPR-RELATED TRANSCRIPTIONAL REPRESSOR"/>
    <property type="match status" value="1"/>
</dbReference>
<reference evidence="2 3" key="1">
    <citation type="submission" date="2019-07" db="EMBL/GenBank/DDBJ databases">
        <authorList>
            <person name="Huq M.A."/>
        </authorList>
    </citation>
    <scope>NUCLEOTIDE SEQUENCE [LARGE SCALE GENOMIC DNA]</scope>
    <source>
        <strain evidence="2 3">MAH-3</strain>
    </source>
</reference>